<sequence>QCLKDTCSNILNDILDWITTGDQYILRLTGPAGCGKSAIAQTIAKTCQENFILGASFFFFHGSACHCTVERLVPSIVHQLVVRAPQRHSMERAKIGTIIEEDQSILHKPLQVQFDKLLRLIFTSESTDDGPKGHPHPSHSHC</sequence>
<proteinExistence type="predicted"/>
<dbReference type="EMBL" id="MU150309">
    <property type="protein sequence ID" value="KAF9459873.1"/>
    <property type="molecule type" value="Genomic_DNA"/>
</dbReference>
<evidence type="ECO:0000313" key="3">
    <source>
        <dbReference type="EMBL" id="KAF9459873.1"/>
    </source>
</evidence>
<comment type="caution">
    <text evidence="3">The sequence shown here is derived from an EMBL/GenBank/DDBJ whole genome shotgun (WGS) entry which is preliminary data.</text>
</comment>
<organism evidence="3 4">
    <name type="scientific">Collybia nuda</name>
    <dbReference type="NCBI Taxonomy" id="64659"/>
    <lineage>
        <taxon>Eukaryota</taxon>
        <taxon>Fungi</taxon>
        <taxon>Dikarya</taxon>
        <taxon>Basidiomycota</taxon>
        <taxon>Agaricomycotina</taxon>
        <taxon>Agaricomycetes</taxon>
        <taxon>Agaricomycetidae</taxon>
        <taxon>Agaricales</taxon>
        <taxon>Tricholomatineae</taxon>
        <taxon>Clitocybaceae</taxon>
        <taxon>Collybia</taxon>
    </lineage>
</organism>
<accession>A0A9P5XYB4</accession>
<evidence type="ECO:0000256" key="1">
    <source>
        <dbReference type="ARBA" id="ARBA00022737"/>
    </source>
</evidence>
<dbReference type="InterPro" id="IPR056884">
    <property type="entry name" value="NPHP3-like_N"/>
</dbReference>
<keyword evidence="1" id="KW-0677">Repeat</keyword>
<evidence type="ECO:0000259" key="2">
    <source>
        <dbReference type="Pfam" id="PF24883"/>
    </source>
</evidence>
<protein>
    <recommendedName>
        <fullName evidence="2">Nephrocystin 3-like N-terminal domain-containing protein</fullName>
    </recommendedName>
</protein>
<gene>
    <name evidence="3" type="ORF">BDZ94DRAFT_1380246</name>
</gene>
<dbReference type="Gene3D" id="3.40.50.300">
    <property type="entry name" value="P-loop containing nucleotide triphosphate hydrolases"/>
    <property type="match status" value="1"/>
</dbReference>
<name>A0A9P5XYB4_9AGAR</name>
<keyword evidence="4" id="KW-1185">Reference proteome</keyword>
<dbReference type="SUPFAM" id="SSF52540">
    <property type="entry name" value="P-loop containing nucleoside triphosphate hydrolases"/>
    <property type="match status" value="1"/>
</dbReference>
<reference evidence="3" key="1">
    <citation type="submission" date="2020-11" db="EMBL/GenBank/DDBJ databases">
        <authorList>
            <consortium name="DOE Joint Genome Institute"/>
            <person name="Ahrendt S."/>
            <person name="Riley R."/>
            <person name="Andreopoulos W."/>
            <person name="Labutti K."/>
            <person name="Pangilinan J."/>
            <person name="Ruiz-Duenas F.J."/>
            <person name="Barrasa J.M."/>
            <person name="Sanchez-Garcia M."/>
            <person name="Camarero S."/>
            <person name="Miyauchi S."/>
            <person name="Serrano A."/>
            <person name="Linde D."/>
            <person name="Babiker R."/>
            <person name="Drula E."/>
            <person name="Ayuso-Fernandez I."/>
            <person name="Pacheco R."/>
            <person name="Padilla G."/>
            <person name="Ferreira P."/>
            <person name="Barriuso J."/>
            <person name="Kellner H."/>
            <person name="Castanera R."/>
            <person name="Alfaro M."/>
            <person name="Ramirez L."/>
            <person name="Pisabarro A.G."/>
            <person name="Kuo A."/>
            <person name="Tritt A."/>
            <person name="Lipzen A."/>
            <person name="He G."/>
            <person name="Yan M."/>
            <person name="Ng V."/>
            <person name="Cullen D."/>
            <person name="Martin F."/>
            <person name="Rosso M.-N."/>
            <person name="Henrissat B."/>
            <person name="Hibbett D."/>
            <person name="Martinez A.T."/>
            <person name="Grigoriev I.V."/>
        </authorList>
    </citation>
    <scope>NUCLEOTIDE SEQUENCE</scope>
    <source>
        <strain evidence="3">CBS 247.69</strain>
    </source>
</reference>
<feature type="non-terminal residue" evidence="3">
    <location>
        <position position="1"/>
    </location>
</feature>
<dbReference type="InterPro" id="IPR027417">
    <property type="entry name" value="P-loop_NTPase"/>
</dbReference>
<feature type="domain" description="Nephrocystin 3-like N-terminal" evidence="2">
    <location>
        <begin position="5"/>
        <end position="126"/>
    </location>
</feature>
<dbReference type="Pfam" id="PF24883">
    <property type="entry name" value="NPHP3_N"/>
    <property type="match status" value="1"/>
</dbReference>
<dbReference type="OrthoDB" id="5106486at2759"/>
<dbReference type="AlphaFoldDB" id="A0A9P5XYB4"/>
<dbReference type="Proteomes" id="UP000807353">
    <property type="component" value="Unassembled WGS sequence"/>
</dbReference>
<evidence type="ECO:0000313" key="4">
    <source>
        <dbReference type="Proteomes" id="UP000807353"/>
    </source>
</evidence>